<proteinExistence type="inferred from homology"/>
<reference evidence="10" key="1">
    <citation type="submission" date="2017-11" db="EMBL/GenBank/DDBJ databases">
        <authorList>
            <person name="Kajale S.C."/>
            <person name="Sharma A."/>
        </authorList>
    </citation>
    <scope>NUCLEOTIDE SEQUENCE</scope>
    <source>
        <strain evidence="10">LS1_42</strain>
    </source>
</reference>
<keyword evidence="7" id="KW-0406">Ion transport</keyword>
<comment type="caution">
    <text evidence="10">The sequence shown here is derived from an EMBL/GenBank/DDBJ whole genome shotgun (WGS) entry which is preliminary data.</text>
</comment>
<feature type="transmembrane region" description="Helical" evidence="9">
    <location>
        <begin position="427"/>
        <end position="447"/>
    </location>
</feature>
<dbReference type="PANTHER" id="PTHR32024">
    <property type="entry name" value="TRK SYSTEM POTASSIUM UPTAKE PROTEIN TRKG-RELATED"/>
    <property type="match status" value="1"/>
</dbReference>
<evidence type="ECO:0000256" key="1">
    <source>
        <dbReference type="ARBA" id="ARBA00004651"/>
    </source>
</evidence>
<dbReference type="AlphaFoldDB" id="A0A8J8Q2B4"/>
<feature type="transmembrane region" description="Helical" evidence="9">
    <location>
        <begin position="294"/>
        <end position="313"/>
    </location>
</feature>
<gene>
    <name evidence="10" type="ORF">CV102_16860</name>
</gene>
<protein>
    <submittedName>
        <fullName evidence="10">Potassium transporter Trk</fullName>
    </submittedName>
</protein>
<feature type="transmembrane region" description="Helical" evidence="9">
    <location>
        <begin position="69"/>
        <end position="97"/>
    </location>
</feature>
<accession>A0A8J8Q2B4</accession>
<keyword evidence="8 9" id="KW-0472">Membrane</keyword>
<dbReference type="GO" id="GO:0030001">
    <property type="term" value="P:metal ion transport"/>
    <property type="evidence" value="ECO:0007669"/>
    <property type="project" value="UniProtKB-ARBA"/>
</dbReference>
<keyword evidence="3" id="KW-0813">Transport</keyword>
<comment type="subcellular location">
    <subcellularLocation>
        <location evidence="1">Cell membrane</location>
        <topology evidence="1">Multi-pass membrane protein</topology>
    </subcellularLocation>
</comment>
<keyword evidence="5 9" id="KW-0812">Transmembrane</keyword>
<dbReference type="EMBL" id="PHNJ01000009">
    <property type="protein sequence ID" value="TYL37624.1"/>
    <property type="molecule type" value="Genomic_DNA"/>
</dbReference>
<keyword evidence="6 9" id="KW-1133">Transmembrane helix</keyword>
<sequence>MRVRYPAVGRDLGRILQVVSLMLVVSILIAIANREFFAAPAFAISAVVMGGLGIALARRYRDTSSTGKLEAMITAATAWGAVGVLGGLPFLLIAWTITLDPFPAWANTPATNETVDVFRHPLNGVFESISGFTSTGLTMATVEDELPRSLHWWRSFTEWIGGVGVIVLTVAILARPGSGSLTLYESEARSEKIHPSIVSTVTEIWKIYLGFTLIAIGLFLAAGMPLWGAINHAMTAIATGGFSIHADSIGHYQSPLIEYAVVPVMVAGSIAFPIHYLILRGELQNFYTDIQTRWVFIWFTAGTIGLTALLSLNGQYDSLEETFRIGLFQFVSATSNTGFGTATIGGGTERAWTAGATLVVCLGMLTGAAAGSTVGGLKLIRVITLVKGTVWQLRSVFTPDSAIRQLRLGKRTLDEAQAEREYTEATVVFVLWILFLIVGVAVLLWTLSPDHPLEYVIFDVMSAQSNVGLDAGITGSEMPAAAKVMLIFNMWIGRLEIIPVAVLLGAAFRRDDLYT</sequence>
<feature type="transmembrane region" description="Helical" evidence="9">
    <location>
        <begin position="156"/>
        <end position="174"/>
    </location>
</feature>
<dbReference type="GO" id="GO:0008324">
    <property type="term" value="F:monoatomic cation transmembrane transporter activity"/>
    <property type="evidence" value="ECO:0007669"/>
    <property type="project" value="InterPro"/>
</dbReference>
<evidence type="ECO:0000313" key="11">
    <source>
        <dbReference type="Proteomes" id="UP000766904"/>
    </source>
</evidence>
<feature type="transmembrane region" description="Helical" evidence="9">
    <location>
        <begin position="256"/>
        <end position="279"/>
    </location>
</feature>
<feature type="transmembrane region" description="Helical" evidence="9">
    <location>
        <begin position="12"/>
        <end position="31"/>
    </location>
</feature>
<keyword evidence="11" id="KW-1185">Reference proteome</keyword>
<feature type="transmembrane region" description="Helical" evidence="9">
    <location>
        <begin position="351"/>
        <end position="371"/>
    </location>
</feature>
<feature type="transmembrane region" description="Helical" evidence="9">
    <location>
        <begin position="37"/>
        <end position="57"/>
    </location>
</feature>
<evidence type="ECO:0000256" key="6">
    <source>
        <dbReference type="ARBA" id="ARBA00022989"/>
    </source>
</evidence>
<dbReference type="OrthoDB" id="111943at2157"/>
<keyword evidence="4" id="KW-1003">Cell membrane</keyword>
<dbReference type="Pfam" id="PF02386">
    <property type="entry name" value="TrkH"/>
    <property type="match status" value="1"/>
</dbReference>
<evidence type="ECO:0000256" key="3">
    <source>
        <dbReference type="ARBA" id="ARBA00022448"/>
    </source>
</evidence>
<evidence type="ECO:0000256" key="5">
    <source>
        <dbReference type="ARBA" id="ARBA00022692"/>
    </source>
</evidence>
<dbReference type="InterPro" id="IPR003445">
    <property type="entry name" value="Cat_transpt"/>
</dbReference>
<organism evidence="10 11">
    <name type="scientific">Natronococcus pandeyae</name>
    <dbReference type="NCBI Taxonomy" id="2055836"/>
    <lineage>
        <taxon>Archaea</taxon>
        <taxon>Methanobacteriati</taxon>
        <taxon>Methanobacteriota</taxon>
        <taxon>Stenosarchaea group</taxon>
        <taxon>Halobacteria</taxon>
        <taxon>Halobacteriales</taxon>
        <taxon>Natrialbaceae</taxon>
        <taxon>Natronococcus</taxon>
    </lineage>
</organism>
<dbReference type="Proteomes" id="UP000766904">
    <property type="component" value="Unassembled WGS sequence"/>
</dbReference>
<evidence type="ECO:0000256" key="7">
    <source>
        <dbReference type="ARBA" id="ARBA00023065"/>
    </source>
</evidence>
<evidence type="ECO:0000313" key="10">
    <source>
        <dbReference type="EMBL" id="TYL37624.1"/>
    </source>
</evidence>
<dbReference type="RefSeq" id="WP_148859158.1">
    <property type="nucleotide sequence ID" value="NZ_PHNJ01000009.1"/>
</dbReference>
<evidence type="ECO:0000256" key="4">
    <source>
        <dbReference type="ARBA" id="ARBA00022475"/>
    </source>
</evidence>
<evidence type="ECO:0000256" key="8">
    <source>
        <dbReference type="ARBA" id="ARBA00023136"/>
    </source>
</evidence>
<name>A0A8J8Q2B4_9EURY</name>
<evidence type="ECO:0000256" key="2">
    <source>
        <dbReference type="ARBA" id="ARBA00009137"/>
    </source>
</evidence>
<evidence type="ECO:0000256" key="9">
    <source>
        <dbReference type="SAM" id="Phobius"/>
    </source>
</evidence>
<feature type="transmembrane region" description="Helical" evidence="9">
    <location>
        <begin position="195"/>
        <end position="220"/>
    </location>
</feature>
<dbReference type="GO" id="GO:0005886">
    <property type="term" value="C:plasma membrane"/>
    <property type="evidence" value="ECO:0007669"/>
    <property type="project" value="UniProtKB-SubCell"/>
</dbReference>
<feature type="transmembrane region" description="Helical" evidence="9">
    <location>
        <begin position="486"/>
        <end position="508"/>
    </location>
</feature>
<comment type="similarity">
    <text evidence="2">Belongs to the TrkH potassium transport family.</text>
</comment>
<dbReference type="PANTHER" id="PTHR32024:SF2">
    <property type="entry name" value="TRK SYSTEM POTASSIUM UPTAKE PROTEIN TRKG-RELATED"/>
    <property type="match status" value="1"/>
</dbReference>